<dbReference type="SUPFAM" id="SSF111369">
    <property type="entry name" value="HlyD-like secretion proteins"/>
    <property type="match status" value="1"/>
</dbReference>
<feature type="domain" description="p-hydroxybenzoic acid efflux pump subunit AaeA-like beta-barrel" evidence="11">
    <location>
        <begin position="254"/>
        <end position="345"/>
    </location>
</feature>
<keyword evidence="6 9" id="KW-0812">Transmembrane</keyword>
<evidence type="ECO:0000256" key="3">
    <source>
        <dbReference type="ARBA" id="ARBA00022448"/>
    </source>
</evidence>
<evidence type="ECO:0000256" key="2">
    <source>
        <dbReference type="ARBA" id="ARBA00009477"/>
    </source>
</evidence>
<dbReference type="NCBIfam" id="TIGR00998">
    <property type="entry name" value="8a0101"/>
    <property type="match status" value="1"/>
</dbReference>
<dbReference type="GO" id="GO:0015721">
    <property type="term" value="P:bile acid and bile salt transport"/>
    <property type="evidence" value="ECO:0007669"/>
    <property type="project" value="UniProtKB-ARBA"/>
</dbReference>
<dbReference type="Gene3D" id="1.10.287.470">
    <property type="entry name" value="Helix hairpin bin"/>
    <property type="match status" value="1"/>
</dbReference>
<keyword evidence="5" id="KW-0997">Cell inner membrane</keyword>
<dbReference type="NCBIfam" id="NF011715">
    <property type="entry name" value="PRK15136.1"/>
    <property type="match status" value="1"/>
</dbReference>
<evidence type="ECO:0000313" key="12">
    <source>
        <dbReference type="EMBL" id="CRL59872.1"/>
    </source>
</evidence>
<evidence type="ECO:0000256" key="5">
    <source>
        <dbReference type="ARBA" id="ARBA00022519"/>
    </source>
</evidence>
<feature type="domain" description="Multidrug export protein EmrA/FarA alpha-helical hairpin" evidence="10">
    <location>
        <begin position="97"/>
        <end position="217"/>
    </location>
</feature>
<keyword evidence="7 9" id="KW-1133">Transmembrane helix</keyword>
<evidence type="ECO:0000256" key="1">
    <source>
        <dbReference type="ARBA" id="ARBA00004383"/>
    </source>
</evidence>
<evidence type="ECO:0000256" key="4">
    <source>
        <dbReference type="ARBA" id="ARBA00022475"/>
    </source>
</evidence>
<comment type="subcellular location">
    <subcellularLocation>
        <location evidence="1">Cell inner membrane</location>
        <topology evidence="1">Single-pass membrane protein</topology>
        <orientation evidence="1">Periplasmic side</orientation>
    </subcellularLocation>
</comment>
<feature type="transmembrane region" description="Helical" evidence="9">
    <location>
        <begin position="24"/>
        <end position="45"/>
    </location>
</feature>
<dbReference type="GO" id="GO:0005886">
    <property type="term" value="C:plasma membrane"/>
    <property type="evidence" value="ECO:0007669"/>
    <property type="project" value="UniProtKB-SubCell"/>
</dbReference>
<dbReference type="PANTHER" id="PTHR30386">
    <property type="entry name" value="MEMBRANE FUSION SUBUNIT OF EMRAB-TOLC MULTIDRUG EFFLUX PUMP"/>
    <property type="match status" value="1"/>
</dbReference>
<evidence type="ECO:0000256" key="8">
    <source>
        <dbReference type="ARBA" id="ARBA00023136"/>
    </source>
</evidence>
<dbReference type="FunFam" id="2.40.30.170:FF:000003">
    <property type="entry name" value="Multidrug resistance protein A"/>
    <property type="match status" value="1"/>
</dbReference>
<dbReference type="InterPro" id="IPR050739">
    <property type="entry name" value="MFP"/>
</dbReference>
<dbReference type="EMBL" id="CVRY01000001">
    <property type="protein sequence ID" value="CRL59872.1"/>
    <property type="molecule type" value="Genomic_DNA"/>
</dbReference>
<organism evidence="12 13">
    <name type="scientific">Proteus penneri</name>
    <dbReference type="NCBI Taxonomy" id="102862"/>
    <lineage>
        <taxon>Bacteria</taxon>
        <taxon>Pseudomonadati</taxon>
        <taxon>Pseudomonadota</taxon>
        <taxon>Gammaproteobacteria</taxon>
        <taxon>Enterobacterales</taxon>
        <taxon>Morganellaceae</taxon>
        <taxon>Proteus</taxon>
    </lineage>
</organism>
<comment type="similarity">
    <text evidence="2">Belongs to the membrane fusion protein (MFP) (TC 8.A.1) family.</text>
</comment>
<accession>A0A0G4Q1N5</accession>
<dbReference type="Pfam" id="PF25963">
    <property type="entry name" value="Beta-barrel_AAEA"/>
    <property type="match status" value="1"/>
</dbReference>
<sequence>MSVNEENTPPQAPIRNKKRTRRNVLLLLTILFIVAGIAYTAYWFMVLRHHETTDNAYVTGNQIMVMPQISGSVTTVYVDNTDFVKAGEPLVLLDSSDEKLALEKAKTALANSVRQMHQQIINGRQLKANIVLRETELTKLQNDLRRREVLGERNVIGKEELQHAREAVSTAKAALEVAREQYNANQAIILNTPIAQQPSVLQASTDVRNAWLALERTKILSPTDGYVSRRSVQVGAQVAPGKPLMAIVPITGMWIDANFKETQLANMRIGQPAKITTDFYGKKVIYHGTVLGLDMGTGSAFSLLPAQNASGNWIKVVQRLPVRISLDEKELAEKPLRIGLSSEVTVDTINLDGKVLSHSERQVPAYHTDALTIDMSAINKLINEIIEQNAGQ</sequence>
<keyword evidence="4" id="KW-1003">Cell membrane</keyword>
<reference evidence="13" key="1">
    <citation type="submission" date="2015-06" db="EMBL/GenBank/DDBJ databases">
        <authorList>
            <person name="Urmite Genomes"/>
        </authorList>
    </citation>
    <scope>NUCLEOTIDE SEQUENCE [LARGE SCALE GENOMIC DNA]</scope>
    <source>
        <strain evidence="13">CSUR P1867</strain>
    </source>
</reference>
<dbReference type="Pfam" id="PF25885">
    <property type="entry name" value="HH_EMRA"/>
    <property type="match status" value="1"/>
</dbReference>
<dbReference type="Proteomes" id="UP000183920">
    <property type="component" value="Unassembled WGS sequence"/>
</dbReference>
<dbReference type="AlphaFoldDB" id="A0A0G4Q1N5"/>
<evidence type="ECO:0000259" key="11">
    <source>
        <dbReference type="Pfam" id="PF25963"/>
    </source>
</evidence>
<dbReference type="InterPro" id="IPR058634">
    <property type="entry name" value="AaeA-lik-b-barrel"/>
</dbReference>
<dbReference type="PANTHER" id="PTHR30386:SF19">
    <property type="entry name" value="MULTIDRUG EXPORT PROTEIN EMRA-RELATED"/>
    <property type="match status" value="1"/>
</dbReference>
<dbReference type="GO" id="GO:1990961">
    <property type="term" value="P:xenobiotic detoxification by transmembrane export across the plasma membrane"/>
    <property type="evidence" value="ECO:0007669"/>
    <property type="project" value="InterPro"/>
</dbReference>
<keyword evidence="8 9" id="KW-0472">Membrane</keyword>
<keyword evidence="3" id="KW-0813">Transport</keyword>
<dbReference type="RefSeq" id="WP_072062969.1">
    <property type="nucleotide sequence ID" value="NZ_CVRY01000001.1"/>
</dbReference>
<evidence type="ECO:0000256" key="7">
    <source>
        <dbReference type="ARBA" id="ARBA00022989"/>
    </source>
</evidence>
<evidence type="ECO:0000259" key="10">
    <source>
        <dbReference type="Pfam" id="PF25885"/>
    </source>
</evidence>
<gene>
    <name evidence="12" type="primary">emrA_2</name>
    <name evidence="12" type="ORF">BN1804_00672</name>
</gene>
<dbReference type="InterPro" id="IPR005694">
    <property type="entry name" value="MFP_proteobact"/>
</dbReference>
<evidence type="ECO:0000256" key="6">
    <source>
        <dbReference type="ARBA" id="ARBA00022692"/>
    </source>
</evidence>
<proteinExistence type="inferred from homology"/>
<dbReference type="Gene3D" id="2.40.30.170">
    <property type="match status" value="1"/>
</dbReference>
<protein>
    <submittedName>
        <fullName evidence="12">Multidrug export protein EmrA</fullName>
    </submittedName>
</protein>
<evidence type="ECO:0000313" key="13">
    <source>
        <dbReference type="Proteomes" id="UP000183920"/>
    </source>
</evidence>
<name>A0A0G4Q1N5_9GAMM</name>
<dbReference type="Gene3D" id="2.40.50.100">
    <property type="match status" value="1"/>
</dbReference>
<dbReference type="GO" id="GO:0046677">
    <property type="term" value="P:response to antibiotic"/>
    <property type="evidence" value="ECO:0007669"/>
    <property type="project" value="UniProtKB-ARBA"/>
</dbReference>
<evidence type="ECO:0000256" key="9">
    <source>
        <dbReference type="SAM" id="Phobius"/>
    </source>
</evidence>
<dbReference type="InterPro" id="IPR058633">
    <property type="entry name" value="EmrA/FarA_HH"/>
</dbReference>
<dbReference type="GO" id="GO:0042910">
    <property type="term" value="F:xenobiotic transmembrane transporter activity"/>
    <property type="evidence" value="ECO:0007669"/>
    <property type="project" value="InterPro"/>
</dbReference>